<feature type="domain" description="Csd3-like second N-terminal" evidence="9">
    <location>
        <begin position="170"/>
        <end position="286"/>
    </location>
</feature>
<name>A0ABM8Z2E6_9PROT</name>
<dbReference type="Pfam" id="PF19425">
    <property type="entry name" value="Csd3_N2"/>
    <property type="match status" value="1"/>
</dbReference>
<comment type="subcellular location">
    <subcellularLocation>
        <location evidence="2">Cell envelope</location>
    </subcellularLocation>
</comment>
<evidence type="ECO:0000256" key="1">
    <source>
        <dbReference type="ARBA" id="ARBA00001947"/>
    </source>
</evidence>
<dbReference type="InterPro" id="IPR011055">
    <property type="entry name" value="Dup_hybrid_motif"/>
</dbReference>
<keyword evidence="5" id="KW-0378">Hydrolase</keyword>
<dbReference type="Gene3D" id="2.70.70.10">
    <property type="entry name" value="Glucose Permease (Domain IIA)"/>
    <property type="match status" value="1"/>
</dbReference>
<feature type="domain" description="DD-carboxypeptidase/endopeptidase Mpg-like N-terminal" evidence="10">
    <location>
        <begin position="73"/>
        <end position="142"/>
    </location>
</feature>
<dbReference type="InterPro" id="IPR050570">
    <property type="entry name" value="Cell_wall_metabolism_enzyme"/>
</dbReference>
<feature type="domain" description="M23ase beta-sheet core" evidence="8">
    <location>
        <begin position="299"/>
        <end position="395"/>
    </location>
</feature>
<dbReference type="CDD" id="cd12797">
    <property type="entry name" value="M23_peptidase"/>
    <property type="match status" value="1"/>
</dbReference>
<evidence type="ECO:0000313" key="11">
    <source>
        <dbReference type="EMBL" id="CAG9934076.1"/>
    </source>
</evidence>
<organism evidence="11 12">
    <name type="scientific">Candidatus Nitrotoga arctica</name>
    <dbReference type="NCBI Taxonomy" id="453162"/>
    <lineage>
        <taxon>Bacteria</taxon>
        <taxon>Pseudomonadati</taxon>
        <taxon>Pseudomonadota</taxon>
        <taxon>Betaproteobacteria</taxon>
        <taxon>Nitrosomonadales</taxon>
        <taxon>Gallionellaceae</taxon>
        <taxon>Candidatus Nitrotoga</taxon>
    </lineage>
</organism>
<gene>
    <name evidence="11" type="ORF">NTG6680_2827</name>
</gene>
<dbReference type="InterPro" id="IPR054512">
    <property type="entry name" value="NMB0315-like_N"/>
</dbReference>
<evidence type="ECO:0000256" key="6">
    <source>
        <dbReference type="ARBA" id="ARBA00022833"/>
    </source>
</evidence>
<evidence type="ECO:0000256" key="7">
    <source>
        <dbReference type="ARBA" id="ARBA00023049"/>
    </source>
</evidence>
<evidence type="ECO:0000259" key="8">
    <source>
        <dbReference type="Pfam" id="PF01551"/>
    </source>
</evidence>
<keyword evidence="3" id="KW-0645">Protease</keyword>
<dbReference type="Proteomes" id="UP000839052">
    <property type="component" value="Chromosome"/>
</dbReference>
<keyword evidence="7" id="KW-0482">Metalloprotease</keyword>
<dbReference type="Pfam" id="PF22310">
    <property type="entry name" value="NMB0315_dom_I"/>
    <property type="match status" value="1"/>
</dbReference>
<evidence type="ECO:0000256" key="3">
    <source>
        <dbReference type="ARBA" id="ARBA00022670"/>
    </source>
</evidence>
<dbReference type="Gene3D" id="3.10.450.350">
    <property type="match status" value="2"/>
</dbReference>
<evidence type="ECO:0000256" key="4">
    <source>
        <dbReference type="ARBA" id="ARBA00022723"/>
    </source>
</evidence>
<keyword evidence="6" id="KW-0862">Zinc</keyword>
<protein>
    <submittedName>
        <fullName evidence="11">Peptidase_M23 domain-containing protein</fullName>
    </submittedName>
</protein>
<dbReference type="Pfam" id="PF01551">
    <property type="entry name" value="Peptidase_M23"/>
    <property type="match status" value="1"/>
</dbReference>
<reference evidence="11 12" key="1">
    <citation type="submission" date="2021-10" db="EMBL/GenBank/DDBJ databases">
        <authorList>
            <person name="Koch H."/>
        </authorList>
    </citation>
    <scope>NUCLEOTIDE SEQUENCE [LARGE SCALE GENOMIC DNA]</scope>
    <source>
        <strain evidence="11">6680</strain>
    </source>
</reference>
<dbReference type="InterPro" id="IPR045834">
    <property type="entry name" value="Csd3_N2"/>
</dbReference>
<comment type="cofactor">
    <cofactor evidence="1">
        <name>Zn(2+)</name>
        <dbReference type="ChEBI" id="CHEBI:29105"/>
    </cofactor>
</comment>
<accession>A0ABM8Z2E6</accession>
<dbReference type="PANTHER" id="PTHR21666">
    <property type="entry name" value="PEPTIDASE-RELATED"/>
    <property type="match status" value="1"/>
</dbReference>
<dbReference type="PANTHER" id="PTHR21666:SF288">
    <property type="entry name" value="CELL DIVISION PROTEIN YTFB"/>
    <property type="match status" value="1"/>
</dbReference>
<keyword evidence="4" id="KW-0479">Metal-binding</keyword>
<dbReference type="RefSeq" id="WP_239797761.1">
    <property type="nucleotide sequence ID" value="NZ_OU912926.1"/>
</dbReference>
<dbReference type="SUPFAM" id="SSF51261">
    <property type="entry name" value="Duplicated hybrid motif"/>
    <property type="match status" value="1"/>
</dbReference>
<evidence type="ECO:0000256" key="2">
    <source>
        <dbReference type="ARBA" id="ARBA00004196"/>
    </source>
</evidence>
<evidence type="ECO:0000313" key="12">
    <source>
        <dbReference type="Proteomes" id="UP000839052"/>
    </source>
</evidence>
<evidence type="ECO:0000259" key="9">
    <source>
        <dbReference type="Pfam" id="PF19425"/>
    </source>
</evidence>
<keyword evidence="12" id="KW-1185">Reference proteome</keyword>
<dbReference type="InterPro" id="IPR016047">
    <property type="entry name" value="M23ase_b-sheet_dom"/>
</dbReference>
<evidence type="ECO:0000256" key="5">
    <source>
        <dbReference type="ARBA" id="ARBA00022801"/>
    </source>
</evidence>
<proteinExistence type="predicted"/>
<evidence type="ECO:0000259" key="10">
    <source>
        <dbReference type="Pfam" id="PF22310"/>
    </source>
</evidence>
<dbReference type="EMBL" id="OU912926">
    <property type="protein sequence ID" value="CAG9934076.1"/>
    <property type="molecule type" value="Genomic_DNA"/>
</dbReference>
<sequence>MLNQNTLTQEKKLKLRWLVALSSLPLLGVVTAFGIVPQSDNTYTSLTMVAEEIVLPHDTLAITSATNSKAATFWRNERVQRGDTVTELLRRMQVEDSSASEYLRRDKAAASFRQLAVGKFVQAETNADGSLLALRYLDNNGNQVVIKKGTGGLMTSIQPPLVEQRLLMRTGEISSTLFAATDAVGLPESTANQLAEIFGSDIDFHRDLRKGDKFSVVYEMDYSNGEPVRAGRIRAAEFINQGESYRVVYFKADSSHGDYYTPDGKSIRKAFLRSPLEFSRISSGFSLSRFHPVLNTWRAHKGVDYAAALGTKVKVTADGTVSFVGKQGGYGNVVIVEHQSRHTTVYGHLSRFASGLRRGQRVGQGDIIGFVGMTGLATGPHLHYEFMVNAQHRDPLRAALPDAVPLDNVQKLAFQEATRSLTARLGLLRDTNLAKLD</sequence>